<evidence type="ECO:0000256" key="4">
    <source>
        <dbReference type="ARBA" id="ARBA00022837"/>
    </source>
</evidence>
<evidence type="ECO:0000313" key="7">
    <source>
        <dbReference type="EMBL" id="MBB5038139.1"/>
    </source>
</evidence>
<dbReference type="AlphaFoldDB" id="A0A7W7YL76"/>
<comment type="similarity">
    <text evidence="1">Belongs to the sulfatase family.</text>
</comment>
<keyword evidence="2" id="KW-0479">Metal-binding</keyword>
<dbReference type="PANTHER" id="PTHR42693">
    <property type="entry name" value="ARYLSULFATASE FAMILY MEMBER"/>
    <property type="match status" value="1"/>
</dbReference>
<dbReference type="GO" id="GO:0004065">
    <property type="term" value="F:arylsulfatase activity"/>
    <property type="evidence" value="ECO:0007669"/>
    <property type="project" value="TreeGrafter"/>
</dbReference>
<evidence type="ECO:0000256" key="5">
    <source>
        <dbReference type="SAM" id="SignalP"/>
    </source>
</evidence>
<dbReference type="PROSITE" id="PS00523">
    <property type="entry name" value="SULFATASE_1"/>
    <property type="match status" value="1"/>
</dbReference>
<dbReference type="InterPro" id="IPR050738">
    <property type="entry name" value="Sulfatase"/>
</dbReference>
<organism evidence="7 8">
    <name type="scientific">Prosthecobacter dejongeii</name>
    <dbReference type="NCBI Taxonomy" id="48465"/>
    <lineage>
        <taxon>Bacteria</taxon>
        <taxon>Pseudomonadati</taxon>
        <taxon>Verrucomicrobiota</taxon>
        <taxon>Verrucomicrobiia</taxon>
        <taxon>Verrucomicrobiales</taxon>
        <taxon>Verrucomicrobiaceae</taxon>
        <taxon>Prosthecobacter</taxon>
    </lineage>
</organism>
<evidence type="ECO:0000256" key="2">
    <source>
        <dbReference type="ARBA" id="ARBA00022723"/>
    </source>
</evidence>
<gene>
    <name evidence="7" type="ORF">HNQ64_002397</name>
</gene>
<protein>
    <submittedName>
        <fullName evidence="7">Arylsulfatase A-like enzyme</fullName>
    </submittedName>
</protein>
<dbReference type="CDD" id="cd16143">
    <property type="entry name" value="ARS_like"/>
    <property type="match status" value="1"/>
</dbReference>
<dbReference type="PROSITE" id="PS00149">
    <property type="entry name" value="SULFATASE_2"/>
    <property type="match status" value="1"/>
</dbReference>
<dbReference type="Proteomes" id="UP000534294">
    <property type="component" value="Unassembled WGS sequence"/>
</dbReference>
<keyword evidence="8" id="KW-1185">Reference proteome</keyword>
<feature type="chain" id="PRO_5031412538" evidence="5">
    <location>
        <begin position="19"/>
        <end position="506"/>
    </location>
</feature>
<dbReference type="Pfam" id="PF00884">
    <property type="entry name" value="Sulfatase"/>
    <property type="match status" value="1"/>
</dbReference>
<name>A0A7W7YL76_9BACT</name>
<dbReference type="Gene3D" id="3.40.720.10">
    <property type="entry name" value="Alkaline Phosphatase, subunit A"/>
    <property type="match status" value="1"/>
</dbReference>
<dbReference type="SUPFAM" id="SSF53649">
    <property type="entry name" value="Alkaline phosphatase-like"/>
    <property type="match status" value="1"/>
</dbReference>
<keyword evidence="5" id="KW-0732">Signal</keyword>
<reference evidence="7 8" key="1">
    <citation type="submission" date="2020-08" db="EMBL/GenBank/DDBJ databases">
        <title>Genomic Encyclopedia of Type Strains, Phase IV (KMG-IV): sequencing the most valuable type-strain genomes for metagenomic binning, comparative biology and taxonomic classification.</title>
        <authorList>
            <person name="Goeker M."/>
        </authorList>
    </citation>
    <scope>NUCLEOTIDE SEQUENCE [LARGE SCALE GENOMIC DNA]</scope>
    <source>
        <strain evidence="7 8">DSM 12251</strain>
    </source>
</reference>
<evidence type="ECO:0000256" key="1">
    <source>
        <dbReference type="ARBA" id="ARBA00008779"/>
    </source>
</evidence>
<evidence type="ECO:0000313" key="8">
    <source>
        <dbReference type="Proteomes" id="UP000534294"/>
    </source>
</evidence>
<dbReference type="Gene3D" id="3.30.1120.10">
    <property type="match status" value="1"/>
</dbReference>
<keyword evidence="3" id="KW-0378">Hydrolase</keyword>
<proteinExistence type="inferred from homology"/>
<sequence length="506" mass="54187">MIRRILPIFALACLSAAAAETSKPNILFIMADDVGYGDLGCYGAKLVKTPTLDKLAAQGCRFTDAHSPAATCTPTRRAFLTGTYSWRQQPGSSIAPGDAAITIEPGTVTVASLLKQAGYRTGIVGKWHLGLGGEGGPDWNGDIKPSPLDLGFDSSFIMAATGDRVPTVYVDQRRIVGLDPADPISVSYKAKVGTEPTGQENPDLLKLKHTHGHDMTIVNGVGRIGWMTGGKAARWRDEDMADTFAKQAVKFIEESTQEPFFLFFATHGIHVPRVPNERFVGSSTLGARGDAIHELDDTVSQVLAALEKRGIADNTLVIFTSDNGGVWDDGYEDHGPADVHAMNGALRGTKGTLFEGGHRVPFIARWPGKIKAGSENKALIAHVDMPATLASLTGINLPADAAPDSFNVLPALLGESQTAREHAIFHVGGTKTPLTLRHGNWKFMEAGKGGYGKAAAKKDSGGNRVQLYDLSQDPAEQNNLAEKLPEKVQEFGDFLRKAREAGRTRP</sequence>
<accession>A0A7W7YL76</accession>
<keyword evidence="4" id="KW-0106">Calcium</keyword>
<feature type="domain" description="Sulfatase N-terminal" evidence="6">
    <location>
        <begin position="24"/>
        <end position="395"/>
    </location>
</feature>
<dbReference type="RefSeq" id="WP_184208673.1">
    <property type="nucleotide sequence ID" value="NZ_JACHIF010000004.1"/>
</dbReference>
<dbReference type="PANTHER" id="PTHR42693:SF53">
    <property type="entry name" value="ENDO-4-O-SULFATASE"/>
    <property type="match status" value="1"/>
</dbReference>
<dbReference type="InterPro" id="IPR017850">
    <property type="entry name" value="Alkaline_phosphatase_core_sf"/>
</dbReference>
<dbReference type="GO" id="GO:0046872">
    <property type="term" value="F:metal ion binding"/>
    <property type="evidence" value="ECO:0007669"/>
    <property type="project" value="UniProtKB-KW"/>
</dbReference>
<dbReference type="InterPro" id="IPR000917">
    <property type="entry name" value="Sulfatase_N"/>
</dbReference>
<feature type="signal peptide" evidence="5">
    <location>
        <begin position="1"/>
        <end position="18"/>
    </location>
</feature>
<evidence type="ECO:0000259" key="6">
    <source>
        <dbReference type="Pfam" id="PF00884"/>
    </source>
</evidence>
<dbReference type="InterPro" id="IPR024607">
    <property type="entry name" value="Sulfatase_CS"/>
</dbReference>
<evidence type="ECO:0000256" key="3">
    <source>
        <dbReference type="ARBA" id="ARBA00022801"/>
    </source>
</evidence>
<comment type="caution">
    <text evidence="7">The sequence shown here is derived from an EMBL/GenBank/DDBJ whole genome shotgun (WGS) entry which is preliminary data.</text>
</comment>
<dbReference type="EMBL" id="JACHIF010000004">
    <property type="protein sequence ID" value="MBB5038139.1"/>
    <property type="molecule type" value="Genomic_DNA"/>
</dbReference>